<dbReference type="EMBL" id="HE797122">
    <property type="protein sequence ID" value="CCM03636.1"/>
    <property type="molecule type" value="Genomic_DNA"/>
</dbReference>
<dbReference type="Pfam" id="PF04450">
    <property type="entry name" value="BSP"/>
    <property type="match status" value="1"/>
</dbReference>
<dbReference type="Proteomes" id="UP000006352">
    <property type="component" value="Unassembled WGS sequence"/>
</dbReference>
<keyword evidence="2" id="KW-1185">Reference proteome</keyword>
<dbReference type="OrthoDB" id="891726at2759"/>
<sequence length="258" mass="29101">MPPLSHPDELDPPGPDNSYAPVYLSIPRSTWLIPNLVLKVDQVTHPGARTLFQNVDLSQALRDAVITVYSWLYTLQDAPLQREHRPFSVVSVYSVSVIFRPMAGVAYSTGSHHHKEIHFSLDHIQNTAARARDEITGVLTHEMVHCYQYDAKGTCPGGLIEGIADWVRLHAGLAPPHWKEGHGNKWDAGYEHTAFFLDWIERQCGKGTIHRLNAGMKDRKYSDAIFIDITGSSVDDLWELYRLDLKERRADGSLVVQP</sequence>
<dbReference type="RefSeq" id="XP_012182919.1">
    <property type="nucleotide sequence ID" value="XM_012327529.1"/>
</dbReference>
<dbReference type="PANTHER" id="PTHR33321:SF12">
    <property type="entry name" value="PLANT BASIC SECRETORY PROTEIN (BSP) FAMILY PROTEIN"/>
    <property type="match status" value="1"/>
</dbReference>
<name>J4IAW8_9APHY</name>
<proteinExistence type="predicted"/>
<protein>
    <recommendedName>
        <fullName evidence="3">Plant basic secretory protein</fullName>
    </recommendedName>
</protein>
<dbReference type="InterPro" id="IPR007541">
    <property type="entry name" value="Uncharacterised_BSP"/>
</dbReference>
<dbReference type="STRING" id="599839.J4IAW8"/>
<gene>
    <name evidence="1" type="ORF">FIBRA_05780</name>
</gene>
<organism evidence="1 2">
    <name type="scientific">Fibroporia radiculosa</name>
    <dbReference type="NCBI Taxonomy" id="599839"/>
    <lineage>
        <taxon>Eukaryota</taxon>
        <taxon>Fungi</taxon>
        <taxon>Dikarya</taxon>
        <taxon>Basidiomycota</taxon>
        <taxon>Agaricomycotina</taxon>
        <taxon>Agaricomycetes</taxon>
        <taxon>Polyporales</taxon>
        <taxon>Fibroporiaceae</taxon>
        <taxon>Fibroporia</taxon>
    </lineage>
</organism>
<evidence type="ECO:0000313" key="2">
    <source>
        <dbReference type="Proteomes" id="UP000006352"/>
    </source>
</evidence>
<evidence type="ECO:0000313" key="1">
    <source>
        <dbReference type="EMBL" id="CCM03636.1"/>
    </source>
</evidence>
<dbReference type="PANTHER" id="PTHR33321">
    <property type="match status" value="1"/>
</dbReference>
<accession>J4IAW8</accession>
<reference evidence="1 2" key="1">
    <citation type="journal article" date="2012" name="Appl. Environ. Microbiol.">
        <title>Short-read sequencing for genomic analysis of the brown rot fungus Fibroporia radiculosa.</title>
        <authorList>
            <person name="Tang J.D."/>
            <person name="Perkins A.D."/>
            <person name="Sonstegard T.S."/>
            <person name="Schroeder S.G."/>
            <person name="Burgess S.C."/>
            <person name="Diehl S.V."/>
        </authorList>
    </citation>
    <scope>NUCLEOTIDE SEQUENCE [LARGE SCALE GENOMIC DNA]</scope>
    <source>
        <strain evidence="1 2">TFFH 294</strain>
    </source>
</reference>
<dbReference type="AlphaFoldDB" id="J4IAW8"/>
<dbReference type="GeneID" id="24098547"/>
<dbReference type="InParanoid" id="J4IAW8"/>
<dbReference type="HOGENOM" id="CLU_062644_0_0_1"/>
<evidence type="ECO:0008006" key="3">
    <source>
        <dbReference type="Google" id="ProtNLM"/>
    </source>
</evidence>